<keyword evidence="3" id="KW-1185">Reference proteome</keyword>
<feature type="transmembrane region" description="Helical" evidence="1">
    <location>
        <begin position="114"/>
        <end position="145"/>
    </location>
</feature>
<protein>
    <submittedName>
        <fullName evidence="2">Uncharacterized protein</fullName>
    </submittedName>
</protein>
<feature type="transmembrane region" description="Helical" evidence="1">
    <location>
        <begin position="177"/>
        <end position="198"/>
    </location>
</feature>
<name>A0A3R9PA32_9BACT</name>
<feature type="transmembrane region" description="Helical" evidence="1">
    <location>
        <begin position="90"/>
        <end position="108"/>
    </location>
</feature>
<feature type="transmembrane region" description="Helical" evidence="1">
    <location>
        <begin position="260"/>
        <end position="280"/>
    </location>
</feature>
<dbReference type="EMBL" id="RSDW01000001">
    <property type="protein sequence ID" value="RSL17049.1"/>
    <property type="molecule type" value="Genomic_DNA"/>
</dbReference>
<reference evidence="2 3" key="1">
    <citation type="submission" date="2018-12" db="EMBL/GenBank/DDBJ databases">
        <title>Sequencing of bacterial isolates from soil warming experiment in Harvard Forest, Massachusetts, USA.</title>
        <authorList>
            <person name="Deangelis K."/>
        </authorList>
    </citation>
    <scope>NUCLEOTIDE SEQUENCE [LARGE SCALE GENOMIC DNA]</scope>
    <source>
        <strain evidence="2 3">EB153</strain>
    </source>
</reference>
<dbReference type="Proteomes" id="UP000269669">
    <property type="component" value="Unassembled WGS sequence"/>
</dbReference>
<feature type="transmembrane region" description="Helical" evidence="1">
    <location>
        <begin position="227"/>
        <end position="248"/>
    </location>
</feature>
<keyword evidence="1" id="KW-0812">Transmembrane</keyword>
<evidence type="ECO:0000256" key="1">
    <source>
        <dbReference type="SAM" id="Phobius"/>
    </source>
</evidence>
<dbReference type="AlphaFoldDB" id="A0A3R9PA32"/>
<comment type="caution">
    <text evidence="2">The sequence shown here is derived from an EMBL/GenBank/DDBJ whole genome shotgun (WGS) entry which is preliminary data.</text>
</comment>
<keyword evidence="1" id="KW-0472">Membrane</keyword>
<gene>
    <name evidence="2" type="ORF">EDE15_2577</name>
</gene>
<dbReference type="RefSeq" id="WP_125485583.1">
    <property type="nucleotide sequence ID" value="NZ_RSDW01000001.1"/>
</dbReference>
<proteinExistence type="predicted"/>
<dbReference type="OrthoDB" id="116789at2"/>
<keyword evidence="1" id="KW-1133">Transmembrane helix</keyword>
<feature type="transmembrane region" description="Helical" evidence="1">
    <location>
        <begin position="300"/>
        <end position="324"/>
    </location>
</feature>
<evidence type="ECO:0000313" key="3">
    <source>
        <dbReference type="Proteomes" id="UP000269669"/>
    </source>
</evidence>
<sequence length="339" mass="37982">MDILDRYLQAIGEYLPAASKDDTLAELRVNLLAMIEDREEQLGRRLTEDELVEIIRNHGRPIVVASRYRPQQSLIGPEVFPFYLLALRRSLPWVILFSVFAQVVNLVFQTHGRVNIGAVIGAAIGHLPGTLFAFWGVMTAVFVGIEWACRHNGTSIAQPWNPRDLPRVEKSRGKVPSLASGIADLIVSAVMLLWLLAIPTRPFLILGPGVDYLKNQQIGFTPQWHTFYWQIIGLLVAQLVLKAIMIGIRRFGTWRKVLDLVVHALGLGILAVMVRAQIYFVPAQGFKSLPHETLAALNQAIYLGFRVALLIATLKLIWDVVVFVRDTWVGLRATSRVVV</sequence>
<evidence type="ECO:0000313" key="2">
    <source>
        <dbReference type="EMBL" id="RSL17049.1"/>
    </source>
</evidence>
<organism evidence="2 3">
    <name type="scientific">Edaphobacter aggregans</name>
    <dbReference type="NCBI Taxonomy" id="570835"/>
    <lineage>
        <taxon>Bacteria</taxon>
        <taxon>Pseudomonadati</taxon>
        <taxon>Acidobacteriota</taxon>
        <taxon>Terriglobia</taxon>
        <taxon>Terriglobales</taxon>
        <taxon>Acidobacteriaceae</taxon>
        <taxon>Edaphobacter</taxon>
    </lineage>
</organism>
<accession>A0A3R9PA32</accession>